<organism evidence="3 4">
    <name type="scientific">Pseudonocardia sulfidoxydans NBRC 16205</name>
    <dbReference type="NCBI Taxonomy" id="1223511"/>
    <lineage>
        <taxon>Bacteria</taxon>
        <taxon>Bacillati</taxon>
        <taxon>Actinomycetota</taxon>
        <taxon>Actinomycetes</taxon>
        <taxon>Pseudonocardiales</taxon>
        <taxon>Pseudonocardiaceae</taxon>
        <taxon>Pseudonocardia</taxon>
    </lineage>
</organism>
<gene>
    <name evidence="3" type="ORF">PSU4_01780</name>
</gene>
<dbReference type="Proteomes" id="UP000321685">
    <property type="component" value="Unassembled WGS sequence"/>
</dbReference>
<dbReference type="RefSeq" id="WP_186816674.1">
    <property type="nucleotide sequence ID" value="NZ_BJVJ01000001.1"/>
</dbReference>
<keyword evidence="4" id="KW-1185">Reference proteome</keyword>
<dbReference type="InterPro" id="IPR052350">
    <property type="entry name" value="Metallo-dep_Lactonases"/>
</dbReference>
<dbReference type="AlphaFoldDB" id="A0A511DC31"/>
<evidence type="ECO:0000313" key="4">
    <source>
        <dbReference type="Proteomes" id="UP000321685"/>
    </source>
</evidence>
<reference evidence="3 4" key="1">
    <citation type="submission" date="2019-07" db="EMBL/GenBank/DDBJ databases">
        <title>Whole genome shotgun sequence of Pseudonocardia sulfidoxydans NBRC 16205.</title>
        <authorList>
            <person name="Hosoyama A."/>
            <person name="Uohara A."/>
            <person name="Ohji S."/>
            <person name="Ichikawa N."/>
        </authorList>
    </citation>
    <scope>NUCLEOTIDE SEQUENCE [LARGE SCALE GENOMIC DNA]</scope>
    <source>
        <strain evidence="3 4">NBRC 16205</strain>
    </source>
</reference>
<comment type="caution">
    <text evidence="3">The sequence shown here is derived from an EMBL/GenBank/DDBJ whole genome shotgun (WGS) entry which is preliminary data.</text>
</comment>
<accession>A0A511DC31</accession>
<dbReference type="InterPro" id="IPR006680">
    <property type="entry name" value="Amidohydro-rel"/>
</dbReference>
<dbReference type="PANTHER" id="PTHR43569">
    <property type="entry name" value="AMIDOHYDROLASE"/>
    <property type="match status" value="1"/>
</dbReference>
<feature type="domain" description="Amidohydrolase-related" evidence="2">
    <location>
        <begin position="86"/>
        <end position="317"/>
    </location>
</feature>
<sequence>MPEHALEPDLPICDPHHHLYLPGSPFHDGAYGLDDLARDVSGHRVLQTVYVETQTAYRPPGSSPHLAPVGETDWVAGLLSPGGLVRGVVAFADLMLPDRRLREVLDAHRDAAGDRLKGIRFRASNAQQPLPPADWLTCPQMIVGATELGRRGLVLDLHVMYDELAAVATLARSVPATTIVVDHMGAPVIPSRSRHRHREAGRDDVLTVWRRGIAELARIDNVTIKIGGIGSYVTTDPAELRGPVTSEVIAGHWGADLRFAIDSFGPERSMIEGNFPIDGYLCEYTMLWNAYKRMTRVFGPAERRRLFHDTAAEVYGLARVRELLDGTVEGVGSGG</sequence>
<name>A0A511DC31_9PSEU</name>
<dbReference type="EMBL" id="BJVJ01000001">
    <property type="protein sequence ID" value="GEL21224.1"/>
    <property type="molecule type" value="Genomic_DNA"/>
</dbReference>
<evidence type="ECO:0000259" key="2">
    <source>
        <dbReference type="Pfam" id="PF04909"/>
    </source>
</evidence>
<dbReference type="Gene3D" id="3.20.20.140">
    <property type="entry name" value="Metal-dependent hydrolases"/>
    <property type="match status" value="1"/>
</dbReference>
<dbReference type="Pfam" id="PF04909">
    <property type="entry name" value="Amidohydro_2"/>
    <property type="match status" value="1"/>
</dbReference>
<evidence type="ECO:0000256" key="1">
    <source>
        <dbReference type="ARBA" id="ARBA00038310"/>
    </source>
</evidence>
<dbReference type="SUPFAM" id="SSF51556">
    <property type="entry name" value="Metallo-dependent hydrolases"/>
    <property type="match status" value="1"/>
</dbReference>
<dbReference type="PANTHER" id="PTHR43569:SF1">
    <property type="entry name" value="BLL3371 PROTEIN"/>
    <property type="match status" value="1"/>
</dbReference>
<dbReference type="InterPro" id="IPR032466">
    <property type="entry name" value="Metal_Hydrolase"/>
</dbReference>
<protein>
    <submittedName>
        <fullName evidence="3">Amidohydrolase</fullName>
    </submittedName>
</protein>
<comment type="similarity">
    <text evidence="1">Belongs to the metallo-dependent hydrolases superfamily.</text>
</comment>
<dbReference type="GO" id="GO:0016787">
    <property type="term" value="F:hydrolase activity"/>
    <property type="evidence" value="ECO:0007669"/>
    <property type="project" value="UniProtKB-KW"/>
</dbReference>
<keyword evidence="3" id="KW-0378">Hydrolase</keyword>
<evidence type="ECO:0000313" key="3">
    <source>
        <dbReference type="EMBL" id="GEL21224.1"/>
    </source>
</evidence>
<proteinExistence type="inferred from homology"/>